<keyword evidence="4" id="KW-0472">Membrane</keyword>
<feature type="domain" description="PA" evidence="5">
    <location>
        <begin position="223"/>
        <end position="290"/>
    </location>
</feature>
<evidence type="ECO:0000256" key="4">
    <source>
        <dbReference type="SAM" id="Phobius"/>
    </source>
</evidence>
<comment type="subcellular location">
    <subcellularLocation>
        <location evidence="1">Cell membrane</location>
        <topology evidence="1">Single-pass type II membrane protein</topology>
    </subcellularLocation>
</comment>
<dbReference type="GO" id="GO:0006879">
    <property type="term" value="P:intracellular iron ion homeostasis"/>
    <property type="evidence" value="ECO:0007669"/>
    <property type="project" value="TreeGrafter"/>
</dbReference>
<dbReference type="Gene3D" id="1.20.930.40">
    <property type="entry name" value="Transferrin receptor-like, dimerisation domain"/>
    <property type="match status" value="1"/>
</dbReference>
<evidence type="ECO:0000313" key="7">
    <source>
        <dbReference type="Ensembl" id="ENSNMLP00000040128.1"/>
    </source>
</evidence>
<keyword evidence="4" id="KW-1133">Transmembrane helix</keyword>
<accession>A0A8C6UPZ7</accession>
<dbReference type="PANTHER" id="PTHR10404">
    <property type="entry name" value="N-ACETYLATED-ALPHA-LINKED ACIDIC DIPEPTIDASE"/>
    <property type="match status" value="1"/>
</dbReference>
<name>A0A8C6UPZ7_9GOBI</name>
<organism evidence="7 8">
    <name type="scientific">Neogobius melanostomus</name>
    <name type="common">round goby</name>
    <dbReference type="NCBI Taxonomy" id="47308"/>
    <lineage>
        <taxon>Eukaryota</taxon>
        <taxon>Metazoa</taxon>
        <taxon>Chordata</taxon>
        <taxon>Craniata</taxon>
        <taxon>Vertebrata</taxon>
        <taxon>Euteleostomi</taxon>
        <taxon>Actinopterygii</taxon>
        <taxon>Neopterygii</taxon>
        <taxon>Teleostei</taxon>
        <taxon>Neoteleostei</taxon>
        <taxon>Acanthomorphata</taxon>
        <taxon>Gobiaria</taxon>
        <taxon>Gobiiformes</taxon>
        <taxon>Gobioidei</taxon>
        <taxon>Gobiidae</taxon>
        <taxon>Benthophilinae</taxon>
        <taxon>Neogobiini</taxon>
        <taxon>Neogobius</taxon>
    </lineage>
</organism>
<keyword evidence="8" id="KW-1185">Reference proteome</keyword>
<evidence type="ECO:0000256" key="2">
    <source>
        <dbReference type="ARBA" id="ARBA00005634"/>
    </source>
</evidence>
<sequence length="741" mass="82248">MNRMRSVFNNFMKNERYSRFTLQTEQDGERRVEVKLSEDGLDGDAEANPGGSPTFRPAPRGQNRKNICFLLVATLLIFIIGYMVGYLIHGRPKVSQSCENNTVYRVATSVPFVPFVPREEPAPSLSWVDITKLLENKLNSETFTKTLSEFDKVSPRSAGSYEDSRLGNRIIDQFKQLDMKPWNDIHYVRLQTPDENKPNTVTFGSDIFKPKGYLAFSGTGIKTGKLVYANYGLPEDFAVLASNKVEMEGSVVMMRCGKISFAQKVANAEGKGAVAVLIHPDNKDMTADNEVYGHVHFGSGDPYTPGFPSFNQTMFPPTNSSGLPKIPAQTITYNNADKILQAISGPSGFGRSLGGIKNITVEVNNVLGFKEIHNVFGVIKGFIDPDQYVVLGAQRDAWGKGYARSTVGTSTLIELAKAIRDMVEKDGFRPRRSIVFASWSAGEYGSVGATEWLEAHMSFLGKNVLTYISLDGIVQGVGSFYASASPLLHTLLENTLRAVKSPIGSGSLKEMIRTDLFRPMSIDDPAYPFLAASGIPSISFHFISLNKEEYPFYNTLLDNEDHLNYATSHDTASVTASAAQIAGQMALRLVHDHVIQFDMTRYKKVLNINVYRINNKIYTLQKSGKLSDVRRVWLDHAKGSFQRAADAIKNDVAKTDLSDPEACRLLNDRIMRIERSLLSPYVSPIETPFRHLLSGQGPHTLAAIAEMTDLEQLHTQLALATWNLQGCANSIVENLWDVEFE</sequence>
<dbReference type="GO" id="GO:0006826">
    <property type="term" value="P:iron ion transport"/>
    <property type="evidence" value="ECO:0007669"/>
    <property type="project" value="TreeGrafter"/>
</dbReference>
<evidence type="ECO:0000313" key="8">
    <source>
        <dbReference type="Proteomes" id="UP000694523"/>
    </source>
</evidence>
<evidence type="ECO:0000259" key="5">
    <source>
        <dbReference type="Pfam" id="PF02225"/>
    </source>
</evidence>
<dbReference type="InterPro" id="IPR036757">
    <property type="entry name" value="TFR-like_dimer_dom_sf"/>
</dbReference>
<dbReference type="Gene3D" id="3.40.630.10">
    <property type="entry name" value="Zn peptidases"/>
    <property type="match status" value="1"/>
</dbReference>
<reference evidence="7" key="2">
    <citation type="submission" date="2025-09" db="UniProtKB">
        <authorList>
            <consortium name="Ensembl"/>
        </authorList>
    </citation>
    <scope>IDENTIFICATION</scope>
</reference>
<dbReference type="Gene3D" id="3.50.30.30">
    <property type="match status" value="1"/>
</dbReference>
<dbReference type="Ensembl" id="ENSNMLT00000044646.1">
    <property type="protein sequence ID" value="ENSNMLP00000040128.1"/>
    <property type="gene ID" value="ENSNMLG00000024688.1"/>
</dbReference>
<evidence type="ECO:0000259" key="6">
    <source>
        <dbReference type="Pfam" id="PF04389"/>
    </source>
</evidence>
<proteinExistence type="inferred from homology"/>
<dbReference type="SUPFAM" id="SSF47672">
    <property type="entry name" value="Transferrin receptor-like dimerisation domain"/>
    <property type="match status" value="1"/>
</dbReference>
<dbReference type="InterPro" id="IPR046450">
    <property type="entry name" value="PA_dom_sf"/>
</dbReference>
<feature type="transmembrane region" description="Helical" evidence="4">
    <location>
        <begin position="67"/>
        <end position="88"/>
    </location>
</feature>
<dbReference type="Proteomes" id="UP000694523">
    <property type="component" value="Unplaced"/>
</dbReference>
<keyword evidence="4" id="KW-0812">Transmembrane</keyword>
<dbReference type="Pfam" id="PF04389">
    <property type="entry name" value="Peptidase_M28"/>
    <property type="match status" value="1"/>
</dbReference>
<reference evidence="7" key="1">
    <citation type="submission" date="2025-08" db="UniProtKB">
        <authorList>
            <consortium name="Ensembl"/>
        </authorList>
    </citation>
    <scope>IDENTIFICATION</scope>
</reference>
<dbReference type="AlphaFoldDB" id="A0A8C6UPZ7"/>
<evidence type="ECO:0008006" key="9">
    <source>
        <dbReference type="Google" id="ProtNLM"/>
    </source>
</evidence>
<dbReference type="InterPro" id="IPR007484">
    <property type="entry name" value="Peptidase_M28"/>
</dbReference>
<feature type="domain" description="Peptidase M28" evidence="6">
    <location>
        <begin position="374"/>
        <end position="577"/>
    </location>
</feature>
<dbReference type="SUPFAM" id="SSF53187">
    <property type="entry name" value="Zn-dependent exopeptidases"/>
    <property type="match status" value="1"/>
</dbReference>
<protein>
    <recommendedName>
        <fullName evidence="9">Transferrin receptor protein 1</fullName>
    </recommendedName>
</protein>
<dbReference type="CDD" id="cd09848">
    <property type="entry name" value="M28_TfR"/>
    <property type="match status" value="1"/>
</dbReference>
<comment type="similarity">
    <text evidence="2">Belongs to the peptidase M28 family. M28B subfamily.</text>
</comment>
<feature type="region of interest" description="Disordered" evidence="3">
    <location>
        <begin position="37"/>
        <end position="59"/>
    </location>
</feature>
<dbReference type="GO" id="GO:0009897">
    <property type="term" value="C:external side of plasma membrane"/>
    <property type="evidence" value="ECO:0007669"/>
    <property type="project" value="TreeGrafter"/>
</dbReference>
<dbReference type="PANTHER" id="PTHR10404:SF79">
    <property type="entry name" value="TRANSFERRIN RECEPTOR PROTEIN 1"/>
    <property type="match status" value="1"/>
</dbReference>
<evidence type="ECO:0000256" key="3">
    <source>
        <dbReference type="SAM" id="MobiDB-lite"/>
    </source>
</evidence>
<dbReference type="Pfam" id="PF02225">
    <property type="entry name" value="PA"/>
    <property type="match status" value="1"/>
</dbReference>
<dbReference type="InterPro" id="IPR003137">
    <property type="entry name" value="PA_domain"/>
</dbReference>
<dbReference type="SUPFAM" id="SSF52025">
    <property type="entry name" value="PA domain"/>
    <property type="match status" value="1"/>
</dbReference>
<dbReference type="InterPro" id="IPR039373">
    <property type="entry name" value="Peptidase_M28B"/>
</dbReference>
<evidence type="ECO:0000256" key="1">
    <source>
        <dbReference type="ARBA" id="ARBA00004401"/>
    </source>
</evidence>
<dbReference type="FunFam" id="3.40.630.10:FF:000065">
    <property type="entry name" value="Transferrin receptor 1b"/>
    <property type="match status" value="1"/>
</dbReference>